<dbReference type="PANTHER" id="PTHR43745">
    <property type="entry name" value="NITROREDUCTASE MJ1384-RELATED"/>
    <property type="match status" value="1"/>
</dbReference>
<dbReference type="Gene3D" id="3.40.109.10">
    <property type="entry name" value="NADH Oxidase"/>
    <property type="match status" value="1"/>
</dbReference>
<accession>A0ABN2MBG4</accession>
<sequence length="543" mass="56851">MSDGQLSAAAMARVVATDPQFTVPVRPCLVPGLVRVALDDGLAFVGTGSRQTVLRGRSATTLLPRLLPALDGTRTVAELASTLPDVTEADLRACVSVLYVSGVLQEGPAGPSAGPLLDHLGRHLDTTRVNRSRHEAAERLTGTRVLVAGPEPLATRLRAELVGSGVDAHAWTAPAEGDLVVAVDDGDAGALADLDLACARVGASWLRTAVGDRTVELGPMFNARYTCCYGCFAADGPRSTGRPSPDRVAAWAALATTEVVHLLSRVGTARVLSGCTVVDLADWTQSTTGAYRRPGCPRCLPADAAARPALAHRYEQAVASAPREWLNLKDHQTHYLPANVNLQRYNKEYLAAPRIPLPGGQPATTPGLTLAALSGLLLRTVGLRDGGLPDRVSRWAPTGGNLGSVQAYLLASDVAGLPAGWYFYQRGDHSLARLRTVSTTDSEVAAVCPALAPDRPAALIVFTGALEVVAAKYHDFAYRLVCLDGGVALAQLAAVADGYGLAARFADRWDDTAIGATLRLDTHAEPVTAVVALNPGSGDEPTD</sequence>
<keyword evidence="2" id="KW-1185">Reference proteome</keyword>
<dbReference type="RefSeq" id="WP_344135574.1">
    <property type="nucleotide sequence ID" value="NZ_BAAALT010000157.1"/>
</dbReference>
<reference evidence="1 2" key="1">
    <citation type="journal article" date="2019" name="Int. J. Syst. Evol. Microbiol.">
        <title>The Global Catalogue of Microorganisms (GCM) 10K type strain sequencing project: providing services to taxonomists for standard genome sequencing and annotation.</title>
        <authorList>
            <consortium name="The Broad Institute Genomics Platform"/>
            <consortium name="The Broad Institute Genome Sequencing Center for Infectious Disease"/>
            <person name="Wu L."/>
            <person name="Ma J."/>
        </authorList>
    </citation>
    <scope>NUCLEOTIDE SEQUENCE [LARGE SCALE GENOMIC DNA]</scope>
    <source>
        <strain evidence="1 2">JCM 13250</strain>
    </source>
</reference>
<evidence type="ECO:0000313" key="1">
    <source>
        <dbReference type="EMBL" id="GAA1818738.1"/>
    </source>
</evidence>
<dbReference type="EMBL" id="BAAALT010000157">
    <property type="protein sequence ID" value="GAA1818738.1"/>
    <property type="molecule type" value="Genomic_DNA"/>
</dbReference>
<name>A0ABN2MBG4_9ACTN</name>
<dbReference type="InterPro" id="IPR052544">
    <property type="entry name" value="Bacteriocin_Proc_Enz"/>
</dbReference>
<dbReference type="Gene3D" id="3.40.50.720">
    <property type="entry name" value="NAD(P)-binding Rossmann-like Domain"/>
    <property type="match status" value="1"/>
</dbReference>
<proteinExistence type="predicted"/>
<dbReference type="InterPro" id="IPR000415">
    <property type="entry name" value="Nitroreductase-like"/>
</dbReference>
<organism evidence="1 2">
    <name type="scientific">Luedemannella flava</name>
    <dbReference type="NCBI Taxonomy" id="349316"/>
    <lineage>
        <taxon>Bacteria</taxon>
        <taxon>Bacillati</taxon>
        <taxon>Actinomycetota</taxon>
        <taxon>Actinomycetes</taxon>
        <taxon>Micromonosporales</taxon>
        <taxon>Micromonosporaceae</taxon>
        <taxon>Luedemannella</taxon>
    </lineage>
</organism>
<protein>
    <recommendedName>
        <fullName evidence="3">Nitroreductase domain-containing protein</fullName>
    </recommendedName>
</protein>
<dbReference type="PANTHER" id="PTHR43745:SF2">
    <property type="entry name" value="NITROREDUCTASE MJ1384-RELATED"/>
    <property type="match status" value="1"/>
</dbReference>
<gene>
    <name evidence="1" type="ORF">GCM10009682_44310</name>
</gene>
<evidence type="ECO:0000313" key="2">
    <source>
        <dbReference type="Proteomes" id="UP001500218"/>
    </source>
</evidence>
<dbReference type="SUPFAM" id="SSF55469">
    <property type="entry name" value="FMN-dependent nitroreductase-like"/>
    <property type="match status" value="1"/>
</dbReference>
<evidence type="ECO:0008006" key="3">
    <source>
        <dbReference type="Google" id="ProtNLM"/>
    </source>
</evidence>
<dbReference type="Proteomes" id="UP001500218">
    <property type="component" value="Unassembled WGS sequence"/>
</dbReference>
<comment type="caution">
    <text evidence="1">The sequence shown here is derived from an EMBL/GenBank/DDBJ whole genome shotgun (WGS) entry which is preliminary data.</text>
</comment>